<gene>
    <name evidence="3" type="ORF">RCOM_0315160</name>
</gene>
<protein>
    <submittedName>
        <fullName evidence="3">Adenosylmethionine-8-amino-7-oxononanoate aminotransferase, putative</fullName>
    </submittedName>
</protein>
<keyword evidence="4" id="KW-1185">Reference proteome</keyword>
<dbReference type="InParanoid" id="B9SXK7"/>
<dbReference type="Gene3D" id="3.40.640.10">
    <property type="entry name" value="Type I PLP-dependent aspartate aminotransferase-like (Major domain)"/>
    <property type="match status" value="1"/>
</dbReference>
<dbReference type="STRING" id="3988.B9SXK7"/>
<dbReference type="GO" id="GO:0008483">
    <property type="term" value="F:transaminase activity"/>
    <property type="evidence" value="ECO:0007669"/>
    <property type="project" value="UniProtKB-KW"/>
</dbReference>
<reference evidence="4" key="1">
    <citation type="journal article" date="2010" name="Nat. Biotechnol.">
        <title>Draft genome sequence of the oilseed species Ricinus communis.</title>
        <authorList>
            <person name="Chan A.P."/>
            <person name="Crabtree J."/>
            <person name="Zhao Q."/>
            <person name="Lorenzi H."/>
            <person name="Orvis J."/>
            <person name="Puiu D."/>
            <person name="Melake-Berhan A."/>
            <person name="Jones K.M."/>
            <person name="Redman J."/>
            <person name="Chen G."/>
            <person name="Cahoon E.B."/>
            <person name="Gedil M."/>
            <person name="Stanke M."/>
            <person name="Haas B.J."/>
            <person name="Wortman J.R."/>
            <person name="Fraser-Liggett C.M."/>
            <person name="Ravel J."/>
            <person name="Rabinowicz P.D."/>
        </authorList>
    </citation>
    <scope>NUCLEOTIDE SEQUENCE [LARGE SCALE GENOMIC DNA]</scope>
    <source>
        <strain evidence="4">cv. Hale</strain>
    </source>
</reference>
<keyword evidence="2" id="KW-0808">Transferase</keyword>
<dbReference type="PANTHER" id="PTHR42684:SF3">
    <property type="entry name" value="ADENOSYLMETHIONINE-8-AMINO-7-OXONONANOATE AMINOTRANSFERASE"/>
    <property type="match status" value="1"/>
</dbReference>
<dbReference type="eggNOG" id="KOG1401">
    <property type="taxonomic scope" value="Eukaryota"/>
</dbReference>
<feature type="non-terminal residue" evidence="3">
    <location>
        <position position="84"/>
    </location>
</feature>
<proteinExistence type="predicted"/>
<dbReference type="InterPro" id="IPR015421">
    <property type="entry name" value="PyrdxlP-dep_Trfase_major"/>
</dbReference>
<dbReference type="AlphaFoldDB" id="B9SXK7"/>
<evidence type="ECO:0000313" key="4">
    <source>
        <dbReference type="Proteomes" id="UP000008311"/>
    </source>
</evidence>
<dbReference type="Proteomes" id="UP000008311">
    <property type="component" value="Unassembled WGS sequence"/>
</dbReference>
<organism evidence="3 4">
    <name type="scientific">Ricinus communis</name>
    <name type="common">Castor bean</name>
    <dbReference type="NCBI Taxonomy" id="3988"/>
    <lineage>
        <taxon>Eukaryota</taxon>
        <taxon>Viridiplantae</taxon>
        <taxon>Streptophyta</taxon>
        <taxon>Embryophyta</taxon>
        <taxon>Tracheophyta</taxon>
        <taxon>Spermatophyta</taxon>
        <taxon>Magnoliopsida</taxon>
        <taxon>eudicotyledons</taxon>
        <taxon>Gunneridae</taxon>
        <taxon>Pentapetalae</taxon>
        <taxon>rosids</taxon>
        <taxon>fabids</taxon>
        <taxon>Malpighiales</taxon>
        <taxon>Euphorbiaceae</taxon>
        <taxon>Acalyphoideae</taxon>
        <taxon>Acalypheae</taxon>
        <taxon>Ricinus</taxon>
    </lineage>
</organism>
<dbReference type="SUPFAM" id="SSF53383">
    <property type="entry name" value="PLP-dependent transferases"/>
    <property type="match status" value="1"/>
</dbReference>
<evidence type="ECO:0000256" key="1">
    <source>
        <dbReference type="ARBA" id="ARBA00022576"/>
    </source>
</evidence>
<dbReference type="PANTHER" id="PTHR42684">
    <property type="entry name" value="ADENOSYLMETHIONINE-8-AMINO-7-OXONONANOATE AMINOTRANSFERASE"/>
    <property type="match status" value="1"/>
</dbReference>
<evidence type="ECO:0000313" key="3">
    <source>
        <dbReference type="EMBL" id="EEF31657.1"/>
    </source>
</evidence>
<dbReference type="EMBL" id="EQ974227">
    <property type="protein sequence ID" value="EEF31657.1"/>
    <property type="molecule type" value="Genomic_DNA"/>
</dbReference>
<accession>B9SXK7</accession>
<evidence type="ECO:0000256" key="2">
    <source>
        <dbReference type="ARBA" id="ARBA00022679"/>
    </source>
</evidence>
<dbReference type="InterPro" id="IPR015424">
    <property type="entry name" value="PyrdxlP-dep_Trfase"/>
</dbReference>
<sequence length="84" mass="9559">MGYAAGRFGHVMFPENVYEPALECAELLLEGVGRGWASRRYFSDIGSTKIEIALKMAFRKYFVHNKILLDSANNNTNERCIDLK</sequence>
<name>B9SXK7_RICCO</name>
<keyword evidence="1 3" id="KW-0032">Aminotransferase</keyword>